<feature type="region of interest" description="Disordered" evidence="3">
    <location>
        <begin position="401"/>
        <end position="422"/>
    </location>
</feature>
<comment type="caution">
    <text evidence="4">The sequence shown here is derived from an EMBL/GenBank/DDBJ whole genome shotgun (WGS) entry which is preliminary data.</text>
</comment>
<sequence length="422" mass="44881">MAAPAAAQTLAFPTAEGFGRFATGGRGGAVYHVTTLDDAGAGSLREAVSQPGRTVVFDVGGVIRLKSPLNVAENLHLAGQTAPGDGVVVYGDAVSFTNAHNTVVRYLRFRMGHGGSTGKDAVTIAEGHDLIFDHVSVSWGQDENFSVTNDARNVTLQNSIVAQGLHPHSAGGLIQSTGGTSILRCLYIDNHTRNVKVKGVNQFVNNVVYNWEAGAYIQGDSERKSQANVTGNYFIQGPGKASKPFTRGNANFSIYAQGNYQDSTRNGKLDGAPILQASYGVVSWQPKPFAYPATKALSAQQAYTYVVQHAGASLHRDAVDTRLLQELTSLGTLGQIIKDENEAPMRGTGEVKGGLAPTDTDQDGMPDAWEQHYGLNPRDAADRNHDADHDGYTNLEEYLQQLVGEGNGPGTTHSRSSVPKGT</sequence>
<dbReference type="Proteomes" id="UP000298284">
    <property type="component" value="Unassembled WGS sequence"/>
</dbReference>
<name>A0A4Z0MNA3_9BACT</name>
<evidence type="ECO:0000256" key="1">
    <source>
        <dbReference type="ARBA" id="ARBA00022723"/>
    </source>
</evidence>
<dbReference type="EMBL" id="SRKZ01000003">
    <property type="protein sequence ID" value="TGD80899.1"/>
    <property type="molecule type" value="Genomic_DNA"/>
</dbReference>
<keyword evidence="1" id="KW-0479">Metal-binding</keyword>
<keyword evidence="2" id="KW-0325">Glycoprotein</keyword>
<dbReference type="SUPFAM" id="SSF51126">
    <property type="entry name" value="Pectin lyase-like"/>
    <property type="match status" value="1"/>
</dbReference>
<dbReference type="OrthoDB" id="8737820at2"/>
<gene>
    <name evidence="4" type="ORF">EU557_13070</name>
</gene>
<evidence type="ECO:0000313" key="4">
    <source>
        <dbReference type="EMBL" id="TGD80899.1"/>
    </source>
</evidence>
<evidence type="ECO:0000313" key="5">
    <source>
        <dbReference type="Proteomes" id="UP000298284"/>
    </source>
</evidence>
<evidence type="ECO:0000256" key="2">
    <source>
        <dbReference type="ARBA" id="ARBA00023180"/>
    </source>
</evidence>
<dbReference type="InterPro" id="IPR012334">
    <property type="entry name" value="Pectin_lyas_fold"/>
</dbReference>
<dbReference type="GO" id="GO:0046872">
    <property type="term" value="F:metal ion binding"/>
    <property type="evidence" value="ECO:0007669"/>
    <property type="project" value="UniProtKB-KW"/>
</dbReference>
<protein>
    <submittedName>
        <fullName evidence="4">Pectate lyase</fullName>
    </submittedName>
</protein>
<dbReference type="Gene3D" id="2.160.20.10">
    <property type="entry name" value="Single-stranded right-handed beta-helix, Pectin lyase-like"/>
    <property type="match status" value="1"/>
</dbReference>
<keyword evidence="5" id="KW-1185">Reference proteome</keyword>
<accession>A0A4Z0MNA3</accession>
<reference evidence="4 5" key="1">
    <citation type="submission" date="2019-04" db="EMBL/GenBank/DDBJ databases">
        <authorList>
            <person name="Feng G."/>
            <person name="Zhang J."/>
            <person name="Zhu H."/>
        </authorList>
    </citation>
    <scope>NUCLEOTIDE SEQUENCE [LARGE SCALE GENOMIC DNA]</scope>
    <source>
        <strain evidence="4 5">JCM 19491</strain>
    </source>
</reference>
<keyword evidence="4" id="KW-0456">Lyase</keyword>
<dbReference type="PANTHER" id="PTHR42970">
    <property type="entry name" value="PECTATE LYASE C-RELATED"/>
    <property type="match status" value="1"/>
</dbReference>
<feature type="compositionally biased region" description="Polar residues" evidence="3">
    <location>
        <begin position="410"/>
        <end position="422"/>
    </location>
</feature>
<evidence type="ECO:0000256" key="3">
    <source>
        <dbReference type="SAM" id="MobiDB-lite"/>
    </source>
</evidence>
<dbReference type="GO" id="GO:0016829">
    <property type="term" value="F:lyase activity"/>
    <property type="evidence" value="ECO:0007669"/>
    <property type="project" value="UniProtKB-KW"/>
</dbReference>
<dbReference type="InterPro" id="IPR052063">
    <property type="entry name" value="Polysaccharide_Lyase_1"/>
</dbReference>
<proteinExistence type="predicted"/>
<dbReference type="PANTHER" id="PTHR42970:SF1">
    <property type="entry name" value="PECTATE LYASE C-RELATED"/>
    <property type="match status" value="1"/>
</dbReference>
<dbReference type="InterPro" id="IPR011050">
    <property type="entry name" value="Pectin_lyase_fold/virulence"/>
</dbReference>
<organism evidence="4 5">
    <name type="scientific">Hymenobacter wooponensis</name>
    <dbReference type="NCBI Taxonomy" id="1525360"/>
    <lineage>
        <taxon>Bacteria</taxon>
        <taxon>Pseudomonadati</taxon>
        <taxon>Bacteroidota</taxon>
        <taxon>Cytophagia</taxon>
        <taxon>Cytophagales</taxon>
        <taxon>Hymenobacteraceae</taxon>
        <taxon>Hymenobacter</taxon>
    </lineage>
</organism>
<dbReference type="AlphaFoldDB" id="A0A4Z0MNA3"/>